<dbReference type="Proteomes" id="UP000236728">
    <property type="component" value="Unassembled WGS sequence"/>
</dbReference>
<keyword evidence="3" id="KW-1185">Reference proteome</keyword>
<feature type="region of interest" description="Disordered" evidence="1">
    <location>
        <begin position="1"/>
        <end position="40"/>
    </location>
</feature>
<dbReference type="EMBL" id="FNVA01000007">
    <property type="protein sequence ID" value="SEG62769.1"/>
    <property type="molecule type" value="Genomic_DNA"/>
</dbReference>
<evidence type="ECO:0000256" key="1">
    <source>
        <dbReference type="SAM" id="MobiDB-lite"/>
    </source>
</evidence>
<gene>
    <name evidence="2" type="ORF">SAMN05421819_3917</name>
</gene>
<organism evidence="2 3">
    <name type="scientific">Bryocella elongata</name>
    <dbReference type="NCBI Taxonomy" id="863522"/>
    <lineage>
        <taxon>Bacteria</taxon>
        <taxon>Pseudomonadati</taxon>
        <taxon>Acidobacteriota</taxon>
        <taxon>Terriglobia</taxon>
        <taxon>Terriglobales</taxon>
        <taxon>Acidobacteriaceae</taxon>
        <taxon>Bryocella</taxon>
    </lineage>
</organism>
<evidence type="ECO:0000313" key="3">
    <source>
        <dbReference type="Proteomes" id="UP000236728"/>
    </source>
</evidence>
<name>A0A1H6BPX9_9BACT</name>
<feature type="compositionally biased region" description="Polar residues" evidence="1">
    <location>
        <begin position="16"/>
        <end position="25"/>
    </location>
</feature>
<dbReference type="AlphaFoldDB" id="A0A1H6BPX9"/>
<sequence>MHPGGMNVALPPPASNGRSYPSRTETAGGGRENPAKCSVSWTQARRQGALSAMTSRGGGTAWRAATGSAECMATQSGQTESSGATVPACCLATWAVRPGRPAPWTWTAWAVLASATKSRQISATHCVQRPAPRENGRSELRRVPKRGRMLVVALVAAGASLTALDAGSYGKVLRPGVACMKAPSFCVDCG</sequence>
<accession>A0A1H6BPX9</accession>
<proteinExistence type="predicted"/>
<protein>
    <submittedName>
        <fullName evidence="2">Uncharacterized protein</fullName>
    </submittedName>
</protein>
<evidence type="ECO:0000313" key="2">
    <source>
        <dbReference type="EMBL" id="SEG62769.1"/>
    </source>
</evidence>
<reference evidence="2 3" key="1">
    <citation type="submission" date="2016-10" db="EMBL/GenBank/DDBJ databases">
        <authorList>
            <person name="de Groot N.N."/>
        </authorList>
    </citation>
    <scope>NUCLEOTIDE SEQUENCE [LARGE SCALE GENOMIC DNA]</scope>
    <source>
        <strain evidence="2 3">DSM 22489</strain>
    </source>
</reference>